<reference evidence="7 8" key="1">
    <citation type="submission" date="2019-03" db="EMBL/GenBank/DDBJ databases">
        <title>Genomic Encyclopedia of Type Strains, Phase IV (KMG-IV): sequencing the most valuable type-strain genomes for metagenomic binning, comparative biology and taxonomic classification.</title>
        <authorList>
            <person name="Goeker M."/>
        </authorList>
    </citation>
    <scope>NUCLEOTIDE SEQUENCE [LARGE SCALE GENOMIC DNA]</scope>
    <source>
        <strain evidence="7 8">DSM 45765</strain>
    </source>
</reference>
<evidence type="ECO:0000313" key="8">
    <source>
        <dbReference type="Proteomes" id="UP000294911"/>
    </source>
</evidence>
<evidence type="ECO:0000256" key="1">
    <source>
        <dbReference type="ARBA" id="ARBA00004127"/>
    </source>
</evidence>
<dbReference type="GO" id="GO:0012505">
    <property type="term" value="C:endomembrane system"/>
    <property type="evidence" value="ECO:0007669"/>
    <property type="project" value="UniProtKB-SubCell"/>
</dbReference>
<evidence type="ECO:0000259" key="6">
    <source>
        <dbReference type="Pfam" id="PF02656"/>
    </source>
</evidence>
<dbReference type="Pfam" id="PF02656">
    <property type="entry name" value="DUF202"/>
    <property type="match status" value="1"/>
</dbReference>
<comment type="subcellular location">
    <subcellularLocation>
        <location evidence="1">Endomembrane system</location>
        <topology evidence="1">Multi-pass membrane protein</topology>
    </subcellularLocation>
</comment>
<feature type="transmembrane region" description="Helical" evidence="5">
    <location>
        <begin position="7"/>
        <end position="30"/>
    </location>
</feature>
<feature type="domain" description="DUF202" evidence="6">
    <location>
        <begin position="1"/>
        <end position="62"/>
    </location>
</feature>
<proteinExistence type="predicted"/>
<sequence>MANERTFLAWLRTGLALMAGGVGIRALLPVGPLERALAVGLLVLGVLSAVGAFVRWAATERAIRLGRALPPLRMAAVFGVGLAVAGVGAVVLVLR</sequence>
<feature type="transmembrane region" description="Helical" evidence="5">
    <location>
        <begin position="75"/>
        <end position="94"/>
    </location>
</feature>
<gene>
    <name evidence="7" type="ORF">EV191_113134</name>
</gene>
<dbReference type="AlphaFoldDB" id="A0A4R2QIS7"/>
<dbReference type="OrthoDB" id="582337at2"/>
<evidence type="ECO:0000313" key="7">
    <source>
        <dbReference type="EMBL" id="TCP46855.1"/>
    </source>
</evidence>
<organism evidence="7 8">
    <name type="scientific">Tamaricihabitans halophyticus</name>
    <dbReference type="NCBI Taxonomy" id="1262583"/>
    <lineage>
        <taxon>Bacteria</taxon>
        <taxon>Bacillati</taxon>
        <taxon>Actinomycetota</taxon>
        <taxon>Actinomycetes</taxon>
        <taxon>Pseudonocardiales</taxon>
        <taxon>Pseudonocardiaceae</taxon>
        <taxon>Tamaricihabitans</taxon>
    </lineage>
</organism>
<feature type="transmembrane region" description="Helical" evidence="5">
    <location>
        <begin position="36"/>
        <end position="54"/>
    </location>
</feature>
<evidence type="ECO:0000256" key="2">
    <source>
        <dbReference type="ARBA" id="ARBA00022692"/>
    </source>
</evidence>
<accession>A0A4R2QIS7</accession>
<name>A0A4R2QIS7_9PSEU</name>
<keyword evidence="2 5" id="KW-0812">Transmembrane</keyword>
<keyword evidence="3 5" id="KW-1133">Transmembrane helix</keyword>
<dbReference type="Proteomes" id="UP000294911">
    <property type="component" value="Unassembled WGS sequence"/>
</dbReference>
<dbReference type="InterPro" id="IPR003807">
    <property type="entry name" value="DUF202"/>
</dbReference>
<evidence type="ECO:0000256" key="4">
    <source>
        <dbReference type="ARBA" id="ARBA00023136"/>
    </source>
</evidence>
<evidence type="ECO:0000256" key="3">
    <source>
        <dbReference type="ARBA" id="ARBA00022989"/>
    </source>
</evidence>
<protein>
    <submittedName>
        <fullName evidence="7">Putative membrane protein</fullName>
    </submittedName>
</protein>
<keyword evidence="4 5" id="KW-0472">Membrane</keyword>
<evidence type="ECO:0000256" key="5">
    <source>
        <dbReference type="SAM" id="Phobius"/>
    </source>
</evidence>
<dbReference type="EMBL" id="SLXQ01000013">
    <property type="protein sequence ID" value="TCP46855.1"/>
    <property type="molecule type" value="Genomic_DNA"/>
</dbReference>
<keyword evidence="8" id="KW-1185">Reference proteome</keyword>
<comment type="caution">
    <text evidence="7">The sequence shown here is derived from an EMBL/GenBank/DDBJ whole genome shotgun (WGS) entry which is preliminary data.</text>
</comment>